<dbReference type="AlphaFoldDB" id="A0A2T0ALY2"/>
<dbReference type="EMBL" id="PVXN01000061">
    <property type="protein sequence ID" value="PRR69757.1"/>
    <property type="molecule type" value="Genomic_DNA"/>
</dbReference>
<organism evidence="1 2">
    <name type="scientific">Clostridium thermopalmarium DSM 5974</name>
    <dbReference type="NCBI Taxonomy" id="1121340"/>
    <lineage>
        <taxon>Bacteria</taxon>
        <taxon>Bacillati</taxon>
        <taxon>Bacillota</taxon>
        <taxon>Clostridia</taxon>
        <taxon>Eubacteriales</taxon>
        <taxon>Clostridiaceae</taxon>
        <taxon>Clostridium</taxon>
    </lineage>
</organism>
<gene>
    <name evidence="1" type="ORF">CPAL_24010</name>
</gene>
<evidence type="ECO:0000313" key="1">
    <source>
        <dbReference type="EMBL" id="PRR69757.1"/>
    </source>
</evidence>
<dbReference type="RefSeq" id="WP_106024706.1">
    <property type="nucleotide sequence ID" value="NZ_PVXN01000061.1"/>
</dbReference>
<sequence>MELRDKLSRFDGQGAVQINATLENPIQENEQYIVIKVQFSTHSVSLDDYDFSKIASFKSSEGIELSKEILWEKIEGEGHHYLGIYKVPKEINGKLIISKNTSTIELNISNLDDVPNRSFKWDKDVLKLIENK</sequence>
<keyword evidence="2" id="KW-1185">Reference proteome</keyword>
<dbReference type="Proteomes" id="UP000239614">
    <property type="component" value="Unassembled WGS sequence"/>
</dbReference>
<evidence type="ECO:0008006" key="3">
    <source>
        <dbReference type="Google" id="ProtNLM"/>
    </source>
</evidence>
<accession>A0A2T0ALY2</accession>
<protein>
    <recommendedName>
        <fullName evidence="3">Telomeric repeat-binding factor 2</fullName>
    </recommendedName>
</protein>
<proteinExistence type="predicted"/>
<name>A0A2T0ALY2_9CLOT</name>
<reference evidence="1 2" key="1">
    <citation type="submission" date="2018-03" db="EMBL/GenBank/DDBJ databases">
        <title>Genome sequence of Clostridium thermopalmarium DSM 5974.</title>
        <authorList>
            <person name="Poehlein A."/>
            <person name="Daniel R."/>
        </authorList>
    </citation>
    <scope>NUCLEOTIDE SEQUENCE [LARGE SCALE GENOMIC DNA]</scope>
    <source>
        <strain evidence="1 2">DSM 5974</strain>
    </source>
</reference>
<dbReference type="OrthoDB" id="2871992at2"/>
<comment type="caution">
    <text evidence="1">The sequence shown here is derived from an EMBL/GenBank/DDBJ whole genome shotgun (WGS) entry which is preliminary data.</text>
</comment>
<evidence type="ECO:0000313" key="2">
    <source>
        <dbReference type="Proteomes" id="UP000239614"/>
    </source>
</evidence>